<feature type="domain" description="Replication protein A 70 kDa DNA-binding subunit B/D first OB fold" evidence="1">
    <location>
        <begin position="23"/>
        <end position="101"/>
    </location>
</feature>
<dbReference type="CDD" id="cd04480">
    <property type="entry name" value="RPA1_DBD_A_like"/>
    <property type="match status" value="1"/>
</dbReference>
<reference evidence="2" key="1">
    <citation type="submission" date="2019-12" db="EMBL/GenBank/DDBJ databases">
        <title>Genome sequencing and annotation of Brassica cretica.</title>
        <authorList>
            <person name="Studholme D.J."/>
            <person name="Sarris P."/>
        </authorList>
    </citation>
    <scope>NUCLEOTIDE SEQUENCE</scope>
    <source>
        <strain evidence="2">PFS-109/04</strain>
        <tissue evidence="2">Leaf</tissue>
    </source>
</reference>
<evidence type="ECO:0000259" key="1">
    <source>
        <dbReference type="Pfam" id="PF02721"/>
    </source>
</evidence>
<evidence type="ECO:0000313" key="2">
    <source>
        <dbReference type="EMBL" id="KAF3489721.1"/>
    </source>
</evidence>
<gene>
    <name evidence="2" type="ORF">F2Q69_00052801</name>
</gene>
<sequence length="129" mass="14918">MSIAARSILYYVLVSLASSKTQKVRVKVIDKWTLYNFRAGNSIEFVIVEETDTRLHTFIENGLVQNHKHLLNEGKTLSINTFSLKEYGGQFITNLFPYKLAILRTIKTRALTDFPNSVQKKYFTDFGEY</sequence>
<dbReference type="SUPFAM" id="SSF50249">
    <property type="entry name" value="Nucleic acid-binding proteins"/>
    <property type="match status" value="1"/>
</dbReference>
<accession>A0A8S9N2N9</accession>
<dbReference type="Gene3D" id="2.40.50.140">
    <property type="entry name" value="Nucleic acid-binding proteins"/>
    <property type="match status" value="1"/>
</dbReference>
<dbReference type="EMBL" id="QGKX02002183">
    <property type="protein sequence ID" value="KAF3489721.1"/>
    <property type="molecule type" value="Genomic_DNA"/>
</dbReference>
<name>A0A8S9N2N9_BRACR</name>
<dbReference type="InterPro" id="IPR012340">
    <property type="entry name" value="NA-bd_OB-fold"/>
</dbReference>
<comment type="caution">
    <text evidence="2">The sequence shown here is derived from an EMBL/GenBank/DDBJ whole genome shotgun (WGS) entry which is preliminary data.</text>
</comment>
<dbReference type="AlphaFoldDB" id="A0A8S9N2N9"/>
<dbReference type="Proteomes" id="UP000712600">
    <property type="component" value="Unassembled WGS sequence"/>
</dbReference>
<proteinExistence type="predicted"/>
<evidence type="ECO:0000313" key="3">
    <source>
        <dbReference type="Proteomes" id="UP000712600"/>
    </source>
</evidence>
<protein>
    <recommendedName>
        <fullName evidence="1">Replication protein A 70 kDa DNA-binding subunit B/D first OB fold domain-containing protein</fullName>
    </recommendedName>
</protein>
<dbReference type="Pfam" id="PF02721">
    <property type="entry name" value="DUF223"/>
    <property type="match status" value="1"/>
</dbReference>
<organism evidence="2 3">
    <name type="scientific">Brassica cretica</name>
    <name type="common">Mustard</name>
    <dbReference type="NCBI Taxonomy" id="69181"/>
    <lineage>
        <taxon>Eukaryota</taxon>
        <taxon>Viridiplantae</taxon>
        <taxon>Streptophyta</taxon>
        <taxon>Embryophyta</taxon>
        <taxon>Tracheophyta</taxon>
        <taxon>Spermatophyta</taxon>
        <taxon>Magnoliopsida</taxon>
        <taxon>eudicotyledons</taxon>
        <taxon>Gunneridae</taxon>
        <taxon>Pentapetalae</taxon>
        <taxon>rosids</taxon>
        <taxon>malvids</taxon>
        <taxon>Brassicales</taxon>
        <taxon>Brassicaceae</taxon>
        <taxon>Brassiceae</taxon>
        <taxon>Brassica</taxon>
    </lineage>
</organism>
<dbReference type="InterPro" id="IPR003871">
    <property type="entry name" value="RFA1B/D_OB_1st"/>
</dbReference>